<evidence type="ECO:0000313" key="5">
    <source>
        <dbReference type="EMBL" id="KFX43777.1"/>
    </source>
</evidence>
<keyword evidence="2" id="KW-1133">Transmembrane helix</keyword>
<dbReference type="InterPro" id="IPR002889">
    <property type="entry name" value="WSC_carb-bd"/>
</dbReference>
<dbReference type="PANTHER" id="PTHR16861">
    <property type="entry name" value="GLYCOPROTEIN 38"/>
    <property type="match status" value="1"/>
</dbReference>
<comment type="caution">
    <text evidence="5">The sequence shown here is derived from an EMBL/GenBank/DDBJ whole genome shotgun (WGS) entry which is preliminary data.</text>
</comment>
<feature type="signal peptide" evidence="3">
    <location>
        <begin position="1"/>
        <end position="25"/>
    </location>
</feature>
<feature type="chain" id="PRO_5001892039" evidence="3">
    <location>
        <begin position="26"/>
        <end position="387"/>
    </location>
</feature>
<dbReference type="EMBL" id="JPOX01000032">
    <property type="protein sequence ID" value="KFX43777.1"/>
    <property type="molecule type" value="Genomic_DNA"/>
</dbReference>
<feature type="region of interest" description="Disordered" evidence="1">
    <location>
        <begin position="121"/>
        <end position="147"/>
    </location>
</feature>
<dbReference type="AlphaFoldDB" id="A0A093UU01"/>
<dbReference type="PANTHER" id="PTHR16861:SF4">
    <property type="entry name" value="SH3 DOMAIN PROTEIN (AFU_ORTHOLOGUE AFUA_1G13610)"/>
    <property type="match status" value="1"/>
</dbReference>
<sequence>MTASFRNMARLGVAALLIGSSSVAALTIEYCSNQNTASTSTENTNIYQSNGACETLCNADYAFAVLQGQNCWCSNYIPASTVNVSECDTSCPGYPADLCGNTDKGYFGYIAMSNHKASGTATGRSTATASGSSSTTSSGTSTMSGMTTTAAPTISVQTIAGQPVTITVPNSPAASTSGSSVSTANNGSGGAIAGIVIGALVGVGALAAFILWWFFFGRRGNDERSEKTGSPNGGGDGSVTGGTIDTRRQSRGSQMSFMRTFMGEEVSPTSPNDYLSPNQAFIDNRMKKDAVLYPNGDRLSAVSLRDEEDYSRPVLRVRLAFIPRIQINLIDAFIDSSFLIACTARHSAANLFLSMIPVPVARNLPFDTATRSSLAGVGSRLRPDPNR</sequence>
<organism evidence="5">
    <name type="scientific">Talaromyces marneffei PM1</name>
    <dbReference type="NCBI Taxonomy" id="1077442"/>
    <lineage>
        <taxon>Eukaryota</taxon>
        <taxon>Fungi</taxon>
        <taxon>Dikarya</taxon>
        <taxon>Ascomycota</taxon>
        <taxon>Pezizomycotina</taxon>
        <taxon>Eurotiomycetes</taxon>
        <taxon>Eurotiomycetidae</taxon>
        <taxon>Eurotiales</taxon>
        <taxon>Trichocomaceae</taxon>
        <taxon>Talaromyces</taxon>
        <taxon>Talaromyces sect. Talaromyces</taxon>
    </lineage>
</organism>
<feature type="domain" description="WSC" evidence="4">
    <location>
        <begin position="25"/>
        <end position="112"/>
    </location>
</feature>
<dbReference type="Pfam" id="PF01822">
    <property type="entry name" value="WSC"/>
    <property type="match status" value="1"/>
</dbReference>
<dbReference type="SMART" id="SM00321">
    <property type="entry name" value="WSC"/>
    <property type="match status" value="1"/>
</dbReference>
<proteinExistence type="predicted"/>
<feature type="compositionally biased region" description="Gly residues" evidence="1">
    <location>
        <begin position="231"/>
        <end position="240"/>
    </location>
</feature>
<keyword evidence="3" id="KW-0732">Signal</keyword>
<protein>
    <submittedName>
        <fullName evidence="5">Cell wall integrity and stress response component 4</fullName>
    </submittedName>
</protein>
<reference key="1">
    <citation type="journal article" date="2014" name="PLoS Genet.">
        <title>Signature Gene Expression Reveals Novel Clues to the Molecular Mechanisms of Dimorphic Transition in Penicillium marneffei.</title>
        <authorList>
            <person name="Yang E."/>
            <person name="Wang G."/>
            <person name="Cai J."/>
            <person name="Woo P.C."/>
            <person name="Lau S.K."/>
            <person name="Yuen K.-Y."/>
            <person name="Chow W.-N."/>
            <person name="Lin X."/>
        </authorList>
    </citation>
    <scope>NUCLEOTIDE SEQUENCE [LARGE SCALE GENOMIC DNA]</scope>
    <source>
        <strain>PM1</strain>
    </source>
</reference>
<evidence type="ECO:0000256" key="3">
    <source>
        <dbReference type="SAM" id="SignalP"/>
    </source>
</evidence>
<gene>
    <name evidence="5" type="ORF">GQ26_0320020</name>
</gene>
<keyword evidence="2" id="KW-0812">Transmembrane</keyword>
<reference evidence="5" key="2">
    <citation type="journal article" date="2014" name="PLoS Genet.">
        <title>Signature gene expression reveals novel clues to the molecular mechanisms of dimorphic transition in Penicillium marneffei.</title>
        <authorList>
            <person name="Yang E."/>
            <person name="Wang G."/>
            <person name="Cai J."/>
            <person name="Woo P.C."/>
            <person name="Lau S.K."/>
            <person name="Yuen K.-Y."/>
            <person name="Chow W.-N."/>
            <person name="Lin X."/>
        </authorList>
    </citation>
    <scope>NUCLEOTIDE SEQUENCE</scope>
    <source>
        <strain evidence="5">PM1</strain>
    </source>
</reference>
<evidence type="ECO:0000256" key="2">
    <source>
        <dbReference type="SAM" id="Phobius"/>
    </source>
</evidence>
<evidence type="ECO:0000259" key="4">
    <source>
        <dbReference type="PROSITE" id="PS51212"/>
    </source>
</evidence>
<accession>A0A093UU01</accession>
<dbReference type="CDD" id="cd12087">
    <property type="entry name" value="TM_EGFR-like"/>
    <property type="match status" value="1"/>
</dbReference>
<feature type="transmembrane region" description="Helical" evidence="2">
    <location>
        <begin position="191"/>
        <end position="215"/>
    </location>
</feature>
<keyword evidence="2" id="KW-0472">Membrane</keyword>
<name>A0A093UU01_TALMA</name>
<evidence type="ECO:0000256" key="1">
    <source>
        <dbReference type="SAM" id="MobiDB-lite"/>
    </source>
</evidence>
<dbReference type="PROSITE" id="PS51212">
    <property type="entry name" value="WSC"/>
    <property type="match status" value="1"/>
</dbReference>
<feature type="region of interest" description="Disordered" evidence="1">
    <location>
        <begin position="222"/>
        <end position="250"/>
    </location>
</feature>